<dbReference type="EMBL" id="FNZK01000006">
    <property type="protein sequence ID" value="SEJ37388.1"/>
    <property type="molecule type" value="Genomic_DNA"/>
</dbReference>
<dbReference type="STRING" id="84035.SAMN05660742_106160"/>
<keyword evidence="2" id="KW-0687">Ribonucleoprotein</keyword>
<keyword evidence="2" id="KW-0689">Ribosomal protein</keyword>
<dbReference type="GO" id="GO:0005840">
    <property type="term" value="C:ribosome"/>
    <property type="evidence" value="ECO:0007669"/>
    <property type="project" value="UniProtKB-KW"/>
</dbReference>
<feature type="domain" description="Ribosomal protein eL8/eL30/eS12/Gadd45" evidence="1">
    <location>
        <begin position="5"/>
        <end position="80"/>
    </location>
</feature>
<dbReference type="Proteomes" id="UP000199662">
    <property type="component" value="Unassembled WGS sequence"/>
</dbReference>
<sequence length="81" mass="8713">MTLEALKNANRVIGIKQVTKAVNKGFVESVFLADDADERVLKPLEELCKSKNIEVVKVLAMKDLGQACMIEVGAAAAAILK</sequence>
<proteinExistence type="predicted"/>
<keyword evidence="3" id="KW-1185">Reference proteome</keyword>
<dbReference type="Pfam" id="PF01248">
    <property type="entry name" value="Ribosomal_L7Ae"/>
    <property type="match status" value="1"/>
</dbReference>
<dbReference type="InterPro" id="IPR029064">
    <property type="entry name" value="Ribosomal_eL30-like_sf"/>
</dbReference>
<dbReference type="PRINTS" id="PR00884">
    <property type="entry name" value="RIBOSOMALHS6"/>
</dbReference>
<dbReference type="SUPFAM" id="SSF55315">
    <property type="entry name" value="L30e-like"/>
    <property type="match status" value="1"/>
</dbReference>
<reference evidence="2 3" key="1">
    <citation type="submission" date="2016-10" db="EMBL/GenBank/DDBJ databases">
        <authorList>
            <person name="de Groot N.N."/>
        </authorList>
    </citation>
    <scope>NUCLEOTIDE SEQUENCE [LARGE SCALE GENOMIC DNA]</scope>
    <source>
        <strain evidence="2 3">DSM 2179</strain>
    </source>
</reference>
<dbReference type="Gene3D" id="3.30.1330.30">
    <property type="match status" value="1"/>
</dbReference>
<gene>
    <name evidence="2" type="ORF">SAMN05660742_106160</name>
</gene>
<evidence type="ECO:0000313" key="2">
    <source>
        <dbReference type="EMBL" id="SEJ37388.1"/>
    </source>
</evidence>
<dbReference type="RefSeq" id="WP_019554399.1">
    <property type="nucleotide sequence ID" value="NZ_FNZK01000006.1"/>
</dbReference>
<protein>
    <submittedName>
        <fullName evidence="2">Large subunit ribosomal protein L7A</fullName>
    </submittedName>
</protein>
<organism evidence="2 3">
    <name type="scientific">Propionispira arboris</name>
    <dbReference type="NCBI Taxonomy" id="84035"/>
    <lineage>
        <taxon>Bacteria</taxon>
        <taxon>Bacillati</taxon>
        <taxon>Bacillota</taxon>
        <taxon>Negativicutes</taxon>
        <taxon>Selenomonadales</taxon>
        <taxon>Selenomonadaceae</taxon>
        <taxon>Propionispira</taxon>
    </lineage>
</organism>
<accession>A0A1H6Y7W7</accession>
<dbReference type="InterPro" id="IPR004038">
    <property type="entry name" value="Ribosomal_eL8/eL30/eS12/Gad45"/>
</dbReference>
<dbReference type="AlphaFoldDB" id="A0A1H6Y7W7"/>
<evidence type="ECO:0000313" key="3">
    <source>
        <dbReference type="Proteomes" id="UP000199662"/>
    </source>
</evidence>
<name>A0A1H6Y7W7_9FIRM</name>
<evidence type="ECO:0000259" key="1">
    <source>
        <dbReference type="Pfam" id="PF01248"/>
    </source>
</evidence>